<dbReference type="FunFam" id="3.40.50.300:FF:000221">
    <property type="entry name" value="Multidrug ABC transporter ATP-binding protein"/>
    <property type="match status" value="1"/>
</dbReference>
<dbReference type="Proteomes" id="UP000011728">
    <property type="component" value="Chromosome"/>
</dbReference>
<keyword evidence="5" id="KW-0547">Nucleotide-binding</keyword>
<feature type="domain" description="ABC transmembrane type-1" evidence="11">
    <location>
        <begin position="18"/>
        <end position="298"/>
    </location>
</feature>
<evidence type="ECO:0000256" key="9">
    <source>
        <dbReference type="SAM" id="Phobius"/>
    </source>
</evidence>
<protein>
    <submittedName>
        <fullName evidence="12">ABC-type multidrug transport system, ATPase and permease components</fullName>
    </submittedName>
</protein>
<dbReference type="eggNOG" id="COG1132">
    <property type="taxonomic scope" value="Bacteria"/>
</dbReference>
<evidence type="ECO:0000256" key="1">
    <source>
        <dbReference type="ARBA" id="ARBA00004651"/>
    </source>
</evidence>
<dbReference type="GO" id="GO:0005524">
    <property type="term" value="F:ATP binding"/>
    <property type="evidence" value="ECO:0007669"/>
    <property type="project" value="UniProtKB-KW"/>
</dbReference>
<dbReference type="SUPFAM" id="SSF90123">
    <property type="entry name" value="ABC transporter transmembrane region"/>
    <property type="match status" value="1"/>
</dbReference>
<feature type="transmembrane region" description="Helical" evidence="9">
    <location>
        <begin position="12"/>
        <end position="32"/>
    </location>
</feature>
<dbReference type="GO" id="GO:0016887">
    <property type="term" value="F:ATP hydrolysis activity"/>
    <property type="evidence" value="ECO:0007669"/>
    <property type="project" value="InterPro"/>
</dbReference>
<dbReference type="GO" id="GO:0005886">
    <property type="term" value="C:plasma membrane"/>
    <property type="evidence" value="ECO:0007669"/>
    <property type="project" value="UniProtKB-SubCell"/>
</dbReference>
<dbReference type="PROSITE" id="PS50893">
    <property type="entry name" value="ABC_TRANSPORTER_2"/>
    <property type="match status" value="1"/>
</dbReference>
<proteinExistence type="predicted"/>
<feature type="transmembrane region" description="Helical" evidence="9">
    <location>
        <begin position="154"/>
        <end position="174"/>
    </location>
</feature>
<dbReference type="HOGENOM" id="CLU_000604_84_3_9"/>
<dbReference type="SMART" id="SM00382">
    <property type="entry name" value="AAA"/>
    <property type="match status" value="1"/>
</dbReference>
<dbReference type="STRING" id="36745.CLSAP_17100"/>
<name>M1MVK8_9CLOT</name>
<feature type="transmembrane region" description="Helical" evidence="9">
    <location>
        <begin position="58"/>
        <end position="84"/>
    </location>
</feature>
<reference evidence="12 13" key="1">
    <citation type="submission" date="2013-02" db="EMBL/GenBank/DDBJ databases">
        <title>Genome sequence of Clostridium saccharoperbutylacetonicum N1-4(HMT).</title>
        <authorList>
            <person name="Poehlein A."/>
            <person name="Daniel R."/>
        </authorList>
    </citation>
    <scope>NUCLEOTIDE SEQUENCE [LARGE SCALE GENOMIC DNA]</scope>
    <source>
        <strain evidence="13">N1-4(HMT)</strain>
    </source>
</reference>
<comment type="subcellular location">
    <subcellularLocation>
        <location evidence="1">Cell membrane</location>
        <topology evidence="1">Multi-pass membrane protein</topology>
    </subcellularLocation>
</comment>
<dbReference type="InterPro" id="IPR003593">
    <property type="entry name" value="AAA+_ATPase"/>
</dbReference>
<keyword evidence="3" id="KW-1003">Cell membrane</keyword>
<evidence type="ECO:0000259" key="10">
    <source>
        <dbReference type="PROSITE" id="PS50893"/>
    </source>
</evidence>
<evidence type="ECO:0000256" key="3">
    <source>
        <dbReference type="ARBA" id="ARBA00022475"/>
    </source>
</evidence>
<dbReference type="EMBL" id="CP004121">
    <property type="protein sequence ID" value="AGF55552.1"/>
    <property type="molecule type" value="Genomic_DNA"/>
</dbReference>
<dbReference type="PANTHER" id="PTHR43394">
    <property type="entry name" value="ATP-DEPENDENT PERMEASE MDL1, MITOCHONDRIAL"/>
    <property type="match status" value="1"/>
</dbReference>
<keyword evidence="7 9" id="KW-1133">Transmembrane helix</keyword>
<keyword evidence="8 9" id="KW-0472">Membrane</keyword>
<dbReference type="PROSITE" id="PS00211">
    <property type="entry name" value="ABC_TRANSPORTER_1"/>
    <property type="match status" value="1"/>
</dbReference>
<feature type="transmembrane region" description="Helical" evidence="9">
    <location>
        <begin position="278"/>
        <end position="296"/>
    </location>
</feature>
<evidence type="ECO:0000256" key="8">
    <source>
        <dbReference type="ARBA" id="ARBA00023136"/>
    </source>
</evidence>
<dbReference type="Gene3D" id="1.20.1560.10">
    <property type="entry name" value="ABC transporter type 1, transmembrane domain"/>
    <property type="match status" value="1"/>
</dbReference>
<evidence type="ECO:0000313" key="12">
    <source>
        <dbReference type="EMBL" id="AGF55552.1"/>
    </source>
</evidence>
<evidence type="ECO:0000256" key="4">
    <source>
        <dbReference type="ARBA" id="ARBA00022692"/>
    </source>
</evidence>
<keyword evidence="4 9" id="KW-0812">Transmembrane</keyword>
<evidence type="ECO:0000256" key="2">
    <source>
        <dbReference type="ARBA" id="ARBA00022448"/>
    </source>
</evidence>
<dbReference type="InterPro" id="IPR036640">
    <property type="entry name" value="ABC1_TM_sf"/>
</dbReference>
<evidence type="ECO:0000313" key="13">
    <source>
        <dbReference type="Proteomes" id="UP000011728"/>
    </source>
</evidence>
<sequence>MLKLLKYFKFNKVIVTSLVIVILLKTLGILYVPTLTASIVNNGVVKGDMDYVLKTGGIMIGVAILTGILAILSTYLSANLSAALSRDMRRKIFLHSQKLSIEDYKKFSTSSLITRCTSDVNQVENTVIMIFEMIIPVPFITLIGMLLAFFKDKYMALIILITGGSLLIFILLISKKVISLSIGMQEELDKINSRVRQFISGIRIIRAFNRDRYEKKLMDSTFESYADINIKMNKIFAMGMPLILFILNLCTVAILWFGAVRINAGKMLVGDIMAVIEYSIIILVYLVMAVMVLMNLPRASACSKRILEVLSYKPEIIDEKITNQISNNKKVLEFRNVIFSYKDAQEPVLKGINFTCESGKTTAIIGATGSGKSTIAKLIPRLQDVKNGEILINDLNIKKFPQKDLRNSISFSPQKAFLFSGTIASNIRHGKKDATLEEIRSAAITAQADNFIMDLKSDYDSIVSQGGSNFSGGQKQRICIARALIKKSDIYVFDDSFSALDYSTDARLRRAMKERLKDSIIITIAQRISTIMEAEQIIVLDKGQIVGKGTHKELMKNCSIYIEIAESQLSKEELANE</sequence>
<dbReference type="InterPro" id="IPR003439">
    <property type="entry name" value="ABC_transporter-like_ATP-bd"/>
</dbReference>
<dbReference type="CDD" id="cd18548">
    <property type="entry name" value="ABC_6TM_Tm287_like"/>
    <property type="match status" value="1"/>
</dbReference>
<dbReference type="AlphaFoldDB" id="M1MVK8"/>
<keyword evidence="2" id="KW-0813">Transport</keyword>
<dbReference type="Pfam" id="PF00005">
    <property type="entry name" value="ABC_tran"/>
    <property type="match status" value="1"/>
</dbReference>
<dbReference type="InterPro" id="IPR027417">
    <property type="entry name" value="P-loop_NTPase"/>
</dbReference>
<evidence type="ECO:0000256" key="6">
    <source>
        <dbReference type="ARBA" id="ARBA00022840"/>
    </source>
</evidence>
<dbReference type="SUPFAM" id="SSF52540">
    <property type="entry name" value="P-loop containing nucleoside triphosphate hydrolases"/>
    <property type="match status" value="1"/>
</dbReference>
<dbReference type="InterPro" id="IPR011527">
    <property type="entry name" value="ABC1_TM_dom"/>
</dbReference>
<dbReference type="PANTHER" id="PTHR43394:SF1">
    <property type="entry name" value="ATP-BINDING CASSETTE SUB-FAMILY B MEMBER 10, MITOCHONDRIAL"/>
    <property type="match status" value="1"/>
</dbReference>
<feature type="domain" description="ABC transporter" evidence="10">
    <location>
        <begin position="332"/>
        <end position="567"/>
    </location>
</feature>
<accession>M1MVK8</accession>
<evidence type="ECO:0000256" key="5">
    <source>
        <dbReference type="ARBA" id="ARBA00022741"/>
    </source>
</evidence>
<dbReference type="PATRIC" id="fig|931276.5.peg.1761"/>
<dbReference type="PROSITE" id="PS50929">
    <property type="entry name" value="ABC_TM1F"/>
    <property type="match status" value="1"/>
</dbReference>
<dbReference type="GO" id="GO:0015421">
    <property type="term" value="F:ABC-type oligopeptide transporter activity"/>
    <property type="evidence" value="ECO:0007669"/>
    <property type="project" value="TreeGrafter"/>
</dbReference>
<feature type="transmembrane region" description="Helical" evidence="9">
    <location>
        <begin position="127"/>
        <end position="148"/>
    </location>
</feature>
<gene>
    <name evidence="12" type="ORF">Cspa_c17820</name>
</gene>
<dbReference type="InterPro" id="IPR017871">
    <property type="entry name" value="ABC_transporter-like_CS"/>
</dbReference>
<dbReference type="Gene3D" id="3.40.50.300">
    <property type="entry name" value="P-loop containing nucleotide triphosphate hydrolases"/>
    <property type="match status" value="1"/>
</dbReference>
<keyword evidence="6" id="KW-0067">ATP-binding</keyword>
<dbReference type="OrthoDB" id="9762778at2"/>
<keyword evidence="13" id="KW-1185">Reference proteome</keyword>
<evidence type="ECO:0000256" key="7">
    <source>
        <dbReference type="ARBA" id="ARBA00022989"/>
    </source>
</evidence>
<organism evidence="12 13">
    <name type="scientific">Clostridium saccharoperbutylacetonicum N1-4(HMT)</name>
    <dbReference type="NCBI Taxonomy" id="931276"/>
    <lineage>
        <taxon>Bacteria</taxon>
        <taxon>Bacillati</taxon>
        <taxon>Bacillota</taxon>
        <taxon>Clostridia</taxon>
        <taxon>Eubacteriales</taxon>
        <taxon>Clostridiaceae</taxon>
        <taxon>Clostridium</taxon>
    </lineage>
</organism>
<dbReference type="Pfam" id="PF00664">
    <property type="entry name" value="ABC_membrane"/>
    <property type="match status" value="1"/>
</dbReference>
<dbReference type="InterPro" id="IPR039421">
    <property type="entry name" value="Type_1_exporter"/>
</dbReference>
<evidence type="ECO:0000259" key="11">
    <source>
        <dbReference type="PROSITE" id="PS50929"/>
    </source>
</evidence>
<feature type="transmembrane region" description="Helical" evidence="9">
    <location>
        <begin position="235"/>
        <end position="258"/>
    </location>
</feature>
<dbReference type="KEGG" id="csr:Cspa_c17820"/>